<dbReference type="Pfam" id="PF01762">
    <property type="entry name" value="Galactosyl_T"/>
    <property type="match status" value="2"/>
</dbReference>
<gene>
    <name evidence="12" type="ORF">Pmani_027011</name>
</gene>
<protein>
    <recommendedName>
        <fullName evidence="14">Hexosyltransferase</fullName>
    </recommendedName>
</protein>
<proteinExistence type="inferred from homology"/>
<evidence type="ECO:0000256" key="6">
    <source>
        <dbReference type="ARBA" id="ARBA00022968"/>
    </source>
</evidence>
<evidence type="ECO:0000256" key="5">
    <source>
        <dbReference type="ARBA" id="ARBA00022692"/>
    </source>
</evidence>
<dbReference type="GO" id="GO:0006493">
    <property type="term" value="P:protein O-linked glycosylation"/>
    <property type="evidence" value="ECO:0007669"/>
    <property type="project" value="TreeGrafter"/>
</dbReference>
<accession>A0AAE1P4K5</accession>
<evidence type="ECO:0000256" key="4">
    <source>
        <dbReference type="ARBA" id="ARBA00022679"/>
    </source>
</evidence>
<keyword evidence="6" id="KW-0735">Signal-anchor</keyword>
<dbReference type="GO" id="GO:0016758">
    <property type="term" value="F:hexosyltransferase activity"/>
    <property type="evidence" value="ECO:0007669"/>
    <property type="project" value="InterPro"/>
</dbReference>
<evidence type="ECO:0000256" key="8">
    <source>
        <dbReference type="ARBA" id="ARBA00023034"/>
    </source>
</evidence>
<dbReference type="PANTHER" id="PTHR11214:SF3">
    <property type="entry name" value="BETA-1,3-GALACTOSYLTRANSFERASE 6"/>
    <property type="match status" value="1"/>
</dbReference>
<comment type="similarity">
    <text evidence="2">Belongs to the glycosyltransferase 31 family.</text>
</comment>
<dbReference type="Gene3D" id="3.90.550.50">
    <property type="match status" value="1"/>
</dbReference>
<keyword evidence="7 11" id="KW-1133">Transmembrane helix</keyword>
<evidence type="ECO:0000256" key="1">
    <source>
        <dbReference type="ARBA" id="ARBA00004323"/>
    </source>
</evidence>
<evidence type="ECO:0000256" key="7">
    <source>
        <dbReference type="ARBA" id="ARBA00022989"/>
    </source>
</evidence>
<comment type="caution">
    <text evidence="12">The sequence shown here is derived from an EMBL/GenBank/DDBJ whole genome shotgun (WGS) entry which is preliminary data.</text>
</comment>
<feature type="compositionally biased region" description="Polar residues" evidence="10">
    <location>
        <begin position="381"/>
        <end position="394"/>
    </location>
</feature>
<evidence type="ECO:0008006" key="14">
    <source>
        <dbReference type="Google" id="ProtNLM"/>
    </source>
</evidence>
<evidence type="ECO:0000313" key="12">
    <source>
        <dbReference type="EMBL" id="KAK4300809.1"/>
    </source>
</evidence>
<feature type="compositionally biased region" description="Low complexity" evidence="10">
    <location>
        <begin position="449"/>
        <end position="466"/>
    </location>
</feature>
<keyword evidence="13" id="KW-1185">Reference proteome</keyword>
<evidence type="ECO:0000256" key="9">
    <source>
        <dbReference type="ARBA" id="ARBA00023136"/>
    </source>
</evidence>
<evidence type="ECO:0000256" key="3">
    <source>
        <dbReference type="ARBA" id="ARBA00022676"/>
    </source>
</evidence>
<organism evidence="12 13">
    <name type="scientific">Petrolisthes manimaculis</name>
    <dbReference type="NCBI Taxonomy" id="1843537"/>
    <lineage>
        <taxon>Eukaryota</taxon>
        <taxon>Metazoa</taxon>
        <taxon>Ecdysozoa</taxon>
        <taxon>Arthropoda</taxon>
        <taxon>Crustacea</taxon>
        <taxon>Multicrustacea</taxon>
        <taxon>Malacostraca</taxon>
        <taxon>Eumalacostraca</taxon>
        <taxon>Eucarida</taxon>
        <taxon>Decapoda</taxon>
        <taxon>Pleocyemata</taxon>
        <taxon>Anomura</taxon>
        <taxon>Galatheoidea</taxon>
        <taxon>Porcellanidae</taxon>
        <taxon>Petrolisthes</taxon>
    </lineage>
</organism>
<feature type="region of interest" description="Disordered" evidence="10">
    <location>
        <begin position="285"/>
        <end position="466"/>
    </location>
</feature>
<feature type="compositionally biased region" description="Basic and acidic residues" evidence="10">
    <location>
        <begin position="318"/>
        <end position="364"/>
    </location>
</feature>
<feature type="compositionally biased region" description="Gly residues" evidence="10">
    <location>
        <begin position="295"/>
        <end position="313"/>
    </location>
</feature>
<name>A0AAE1P4K5_9EUCA</name>
<evidence type="ECO:0000256" key="11">
    <source>
        <dbReference type="SAM" id="Phobius"/>
    </source>
</evidence>
<dbReference type="PANTHER" id="PTHR11214">
    <property type="entry name" value="BETA-1,3-N-ACETYLGLUCOSAMINYLTRANSFERASE"/>
    <property type="match status" value="1"/>
</dbReference>
<reference evidence="12" key="1">
    <citation type="submission" date="2023-11" db="EMBL/GenBank/DDBJ databases">
        <title>Genome assemblies of two species of porcelain crab, Petrolisthes cinctipes and Petrolisthes manimaculis (Anomura: Porcellanidae).</title>
        <authorList>
            <person name="Angst P."/>
        </authorList>
    </citation>
    <scope>NUCLEOTIDE SEQUENCE</scope>
    <source>
        <strain evidence="12">PB745_02</strain>
        <tissue evidence="12">Gill</tissue>
    </source>
</reference>
<keyword evidence="8" id="KW-0333">Golgi apparatus</keyword>
<dbReference type="EMBL" id="JAWZYT010002986">
    <property type="protein sequence ID" value="KAK4300809.1"/>
    <property type="molecule type" value="Genomic_DNA"/>
</dbReference>
<keyword evidence="5 11" id="KW-0812">Transmembrane</keyword>
<keyword evidence="9 11" id="KW-0472">Membrane</keyword>
<evidence type="ECO:0000256" key="2">
    <source>
        <dbReference type="ARBA" id="ARBA00008661"/>
    </source>
</evidence>
<dbReference type="Proteomes" id="UP001292094">
    <property type="component" value="Unassembled WGS sequence"/>
</dbReference>
<feature type="transmembrane region" description="Helical" evidence="11">
    <location>
        <begin position="12"/>
        <end position="40"/>
    </location>
</feature>
<feature type="compositionally biased region" description="Basic and acidic residues" evidence="10">
    <location>
        <begin position="395"/>
        <end position="417"/>
    </location>
</feature>
<dbReference type="GO" id="GO:0000139">
    <property type="term" value="C:Golgi membrane"/>
    <property type="evidence" value="ECO:0007669"/>
    <property type="project" value="UniProtKB-SubCell"/>
</dbReference>
<comment type="subcellular location">
    <subcellularLocation>
        <location evidence="1">Golgi apparatus membrane</location>
        <topology evidence="1">Single-pass type II membrane protein</topology>
    </subcellularLocation>
</comment>
<evidence type="ECO:0000313" key="13">
    <source>
        <dbReference type="Proteomes" id="UP001292094"/>
    </source>
</evidence>
<dbReference type="AlphaFoldDB" id="A0AAE1P4K5"/>
<keyword evidence="4" id="KW-0808">Transferase</keyword>
<dbReference type="InterPro" id="IPR002659">
    <property type="entry name" value="Glyco_trans_31"/>
</dbReference>
<sequence length="619" mass="70105">MLVLTRRRRRRRICGSLVILAVVLVAVVPVSFLIIGTFFLNNTPTTSVTNRPAKQQHQQQQHNIHHYDSLYHHPADSRSHLPSPLACSHNEECPALLDKTMVAQLRNVTTKILLAGEGRGEVRGDRWTGESHNTGLTFPKSHDITIKFIVLEPNFCSVPDLQVIVYVHSAPANRKSRDAIRATWGHPEWFPVLRHKVIFVLGDPQNNNTSSELLDESWLYHDILLADFHDTYHNLSYKGVSSLWWLVSHCQGPTYVVKTDDDMFINIFALARLINAHGGDLSARVARTRRRKKTVGGGGGGGGGGEEGNGKNKGVGKRMSDNKEERWEKDKSAISGEKRESKGDETTRKSIGEEETKMRTIKGKEKLKKSSIVGNDEENKNPQSVKLDNESSISVDERTHHDKSEKIPYDNSKKIREGTPATEKVGIKNGDTKPNQQQQHHQDTYKSDNNTSNHNNNNNNNNNNNIENTVKESLKEEGPKIHCLVWNAMSVIRNKDNKWYVTPEEYPEQKYPPYCSGSAFLMNWEAAPALLKASSTSRFLWVDDVYLTGVLVKNSNVKLVSRNSLYELNTSKFLSSLIEGNRVFYHHTRQDVKTTESLWQMLVEKEEEVPVTLTAIKRH</sequence>
<evidence type="ECO:0000256" key="10">
    <source>
        <dbReference type="SAM" id="MobiDB-lite"/>
    </source>
</evidence>
<keyword evidence="3" id="KW-0328">Glycosyltransferase</keyword>